<name>A0A242N6T6_CABSO</name>
<dbReference type="InterPro" id="IPR019060">
    <property type="entry name" value="DUF2382"/>
</dbReference>
<dbReference type="PANTHER" id="PTHR38463">
    <property type="entry name" value="STRESS RESPONSE PROTEIN YSNF"/>
    <property type="match status" value="1"/>
</dbReference>
<reference evidence="2 3" key="1">
    <citation type="submission" date="2017-03" db="EMBL/GenBank/DDBJ databases">
        <title>Genome analysis of strain PAMC 26510.</title>
        <authorList>
            <person name="Oh H.-M."/>
            <person name="Yang J.-A."/>
        </authorList>
    </citation>
    <scope>NUCLEOTIDE SEQUENCE [LARGE SCALE GENOMIC DNA]</scope>
    <source>
        <strain evidence="2 3">PAMC 26510</strain>
    </source>
</reference>
<feature type="domain" description="DUF2382" evidence="1">
    <location>
        <begin position="168"/>
        <end position="273"/>
    </location>
</feature>
<dbReference type="RefSeq" id="WP_086380767.1">
    <property type="nucleotide sequence ID" value="NZ_NBTY01000028.1"/>
</dbReference>
<dbReference type="InterPro" id="IPR052967">
    <property type="entry name" value="Stress_Response_Assoc"/>
</dbReference>
<dbReference type="AlphaFoldDB" id="A0A242N6T6"/>
<sequence length="292" mass="31613">MAQTLIGLFNTFEDAQSAADRLTQEGIPRTDVNVHANDDALQANDGMLSAADNEGTRTVVGDHAAGDVHEHSTGGITGFFKRLFGDDEAPEEVGHYHESLRRGHALLSVDVHDETRVDAVRAALNSAGAIDIDERVAQWKSSGYNGYDSTVPAYTADEIAADRQAFPVVKEDLAVGKREISTGGVRVYSRLTETPVSESVDLREEHATIERRPVDRPATAADLKEGFVEVRETAEQPVVAKTARVVEEVIVGKESSNRTETVNETVRSTDVEVERVAGQEGALRPDVAVKKP</sequence>
<dbReference type="Proteomes" id="UP000194546">
    <property type="component" value="Unassembled WGS sequence"/>
</dbReference>
<proteinExistence type="predicted"/>
<accession>A0A242N6T6</accession>
<evidence type="ECO:0000259" key="1">
    <source>
        <dbReference type="Pfam" id="PF09557"/>
    </source>
</evidence>
<evidence type="ECO:0000313" key="2">
    <source>
        <dbReference type="EMBL" id="OTP79351.1"/>
    </source>
</evidence>
<dbReference type="Pfam" id="PF09557">
    <property type="entry name" value="DUF2382"/>
    <property type="match status" value="1"/>
</dbReference>
<protein>
    <recommendedName>
        <fullName evidence="1">DUF2382 domain-containing protein</fullName>
    </recommendedName>
</protein>
<dbReference type="PANTHER" id="PTHR38463:SF1">
    <property type="entry name" value="STRESS RESPONSE PROTEIN YSNF"/>
    <property type="match status" value="1"/>
</dbReference>
<dbReference type="EMBL" id="NBTY01000028">
    <property type="protein sequence ID" value="OTP79351.1"/>
    <property type="molecule type" value="Genomic_DNA"/>
</dbReference>
<comment type="caution">
    <text evidence="2">The sequence shown here is derived from an EMBL/GenBank/DDBJ whole genome shotgun (WGS) entry which is preliminary data.</text>
</comment>
<evidence type="ECO:0000313" key="3">
    <source>
        <dbReference type="Proteomes" id="UP000194546"/>
    </source>
</evidence>
<organism evidence="2 3">
    <name type="scientific">Caballeronia sordidicola</name>
    <name type="common">Burkholderia sordidicola</name>
    <dbReference type="NCBI Taxonomy" id="196367"/>
    <lineage>
        <taxon>Bacteria</taxon>
        <taxon>Pseudomonadati</taxon>
        <taxon>Pseudomonadota</taxon>
        <taxon>Betaproteobacteria</taxon>
        <taxon>Burkholderiales</taxon>
        <taxon>Burkholderiaceae</taxon>
        <taxon>Caballeronia</taxon>
    </lineage>
</organism>
<gene>
    <name evidence="2" type="ORF">PAMC26510_05855</name>
</gene>